<organism evidence="8 9">
    <name type="scientific">Jeotgalibacillus marinus</name>
    <dbReference type="NCBI Taxonomy" id="86667"/>
    <lineage>
        <taxon>Bacteria</taxon>
        <taxon>Bacillati</taxon>
        <taxon>Bacillota</taxon>
        <taxon>Bacilli</taxon>
        <taxon>Bacillales</taxon>
        <taxon>Caryophanaceae</taxon>
        <taxon>Jeotgalibacillus</taxon>
    </lineage>
</organism>
<evidence type="ECO:0000256" key="6">
    <source>
        <dbReference type="SAM" id="Phobius"/>
    </source>
</evidence>
<accession>A0ABV3PYT1</accession>
<proteinExistence type="predicted"/>
<dbReference type="PANTHER" id="PTHR31566:SF0">
    <property type="entry name" value="CYTOCHROME C BIOGENESIS PROTEIN CCS1, CHLOROPLASTIC"/>
    <property type="match status" value="1"/>
</dbReference>
<evidence type="ECO:0000259" key="7">
    <source>
        <dbReference type="Pfam" id="PF05140"/>
    </source>
</evidence>
<evidence type="ECO:0000256" key="5">
    <source>
        <dbReference type="ARBA" id="ARBA00023136"/>
    </source>
</evidence>
<dbReference type="EMBL" id="JBFMIA010000001">
    <property type="protein sequence ID" value="MEW9500247.1"/>
    <property type="molecule type" value="Genomic_DNA"/>
</dbReference>
<feature type="transmembrane region" description="Helical" evidence="6">
    <location>
        <begin position="217"/>
        <end position="235"/>
    </location>
</feature>
<evidence type="ECO:0000256" key="3">
    <source>
        <dbReference type="ARBA" id="ARBA00022748"/>
    </source>
</evidence>
<keyword evidence="4 6" id="KW-1133">Transmembrane helix</keyword>
<reference evidence="8 9" key="1">
    <citation type="journal article" date="1979" name="Int. J. Syst. Evol. Microbiol.">
        <title>Bacillus globisporus subsp. marinus subsp. nov.</title>
        <authorList>
            <person name="Liu H."/>
        </authorList>
    </citation>
    <scope>NUCLEOTIDE SEQUENCE [LARGE SCALE GENOMIC DNA]</scope>
    <source>
        <strain evidence="8 9">DSM 1297</strain>
    </source>
</reference>
<dbReference type="Pfam" id="PF05140">
    <property type="entry name" value="ResB"/>
    <property type="match status" value="1"/>
</dbReference>
<comment type="subcellular location">
    <subcellularLocation>
        <location evidence="1">Membrane</location>
        <topology evidence="1">Multi-pass membrane protein</topology>
    </subcellularLocation>
</comment>
<keyword evidence="3" id="KW-0201">Cytochrome c-type biogenesis</keyword>
<dbReference type="PANTHER" id="PTHR31566">
    <property type="entry name" value="CYTOCHROME C BIOGENESIS PROTEIN CCS1, CHLOROPLASTIC"/>
    <property type="match status" value="1"/>
</dbReference>
<protein>
    <submittedName>
        <fullName evidence="8">Cytochrome c biogenesis protein ResB</fullName>
    </submittedName>
</protein>
<evidence type="ECO:0000313" key="8">
    <source>
        <dbReference type="EMBL" id="MEW9500247.1"/>
    </source>
</evidence>
<feature type="transmembrane region" description="Helical" evidence="6">
    <location>
        <begin position="68"/>
        <end position="92"/>
    </location>
</feature>
<dbReference type="InterPro" id="IPR023494">
    <property type="entry name" value="Cyt_c_bgen_Ccs1/CcsB/ResB"/>
</dbReference>
<dbReference type="RefSeq" id="WP_367777530.1">
    <property type="nucleotide sequence ID" value="NZ_JBFMIA010000001.1"/>
</dbReference>
<feature type="transmembrane region" description="Helical" evidence="6">
    <location>
        <begin position="125"/>
        <end position="147"/>
    </location>
</feature>
<dbReference type="Proteomes" id="UP001556040">
    <property type="component" value="Unassembled WGS sequence"/>
</dbReference>
<keyword evidence="9" id="KW-1185">Reference proteome</keyword>
<name>A0ABV3PYT1_9BACL</name>
<keyword evidence="2 6" id="KW-0812">Transmembrane</keyword>
<keyword evidence="5 6" id="KW-0472">Membrane</keyword>
<comment type="caution">
    <text evidence="8">The sequence shown here is derived from an EMBL/GenBank/DDBJ whole genome shotgun (WGS) entry which is preliminary data.</text>
</comment>
<sequence length="559" mass="64082">MKELACKCGHVNPEGTELCLSCGRALTKDADSKKTSDVMRYEGMARRSQTYNASIIDKVWNFFSSVKVGVWLILITLIVSAFGTILPQVLFIPPLIPPEVYYEEHYGWFGRIYYMLGFHDLYNSWWYMLFIAAVGISIIVASIDRVVPLYKALKNQRINRHASFMKRQRLFAEKEVADPNQTIAEIKEKLKNKRYRIREEEGHLLAEKGRFARWGPYVNHTGLIIFLIGGLLRFVPGMYVDEILWIREGETMAIPGTDQEYFLESEGFTVDTYNTDEDSEVFNDTIDRVGSIVKNYQTDAILYKREEGGIAGDQRELIEEQRKAIQVNQPLKFDNFAVYQVTYKLDEIRSMSFTMDNKATEKSVGSFDIDLFQPQDVYELDENHKVELMGYYPDFEGFENGEPQSATPVPNNPAFLFNLFSPENPEGEVSFIAIQETLEPLGENDYALSFSGIETHDVSGLTVRKDLTLWILGLGGTIFMIGVIQGSYFNHRRLWLKITEDGKLMAAGHTNKNWFGLKKDIEYSIAGTDLTEITDQFEEKEKKSVALEEKEENDRDSIS</sequence>
<dbReference type="InterPro" id="IPR007816">
    <property type="entry name" value="ResB-like_domain"/>
</dbReference>
<gene>
    <name evidence="8" type="ORF">AB1471_00355</name>
</gene>
<evidence type="ECO:0000256" key="4">
    <source>
        <dbReference type="ARBA" id="ARBA00022989"/>
    </source>
</evidence>
<evidence type="ECO:0000256" key="1">
    <source>
        <dbReference type="ARBA" id="ARBA00004141"/>
    </source>
</evidence>
<feature type="domain" description="ResB-like" evidence="7">
    <location>
        <begin position="66"/>
        <end position="522"/>
    </location>
</feature>
<evidence type="ECO:0000313" key="9">
    <source>
        <dbReference type="Proteomes" id="UP001556040"/>
    </source>
</evidence>
<evidence type="ECO:0000256" key="2">
    <source>
        <dbReference type="ARBA" id="ARBA00022692"/>
    </source>
</evidence>
<feature type="transmembrane region" description="Helical" evidence="6">
    <location>
        <begin position="467"/>
        <end position="489"/>
    </location>
</feature>